<reference evidence="3" key="1">
    <citation type="submission" date="2018-03" db="EMBL/GenBank/DDBJ databases">
        <authorList>
            <person name="Batty M. E."/>
            <person name="Batty M E."/>
        </authorList>
    </citation>
    <scope>NUCLEOTIDE SEQUENCE [LARGE SCALE GENOMIC DNA]</scope>
</reference>
<dbReference type="GO" id="GO:0003677">
    <property type="term" value="F:DNA binding"/>
    <property type="evidence" value="ECO:0007669"/>
    <property type="project" value="InterPro"/>
</dbReference>
<accession>A0A2U3QUZ8</accession>
<dbReference type="GO" id="GO:0006313">
    <property type="term" value="P:DNA transposition"/>
    <property type="evidence" value="ECO:0007669"/>
    <property type="project" value="InterPro"/>
</dbReference>
<dbReference type="EMBL" id="LS398547">
    <property type="protein sequence ID" value="SPR04791.1"/>
    <property type="molecule type" value="Genomic_DNA"/>
</dbReference>
<proteinExistence type="predicted"/>
<evidence type="ECO:0000313" key="2">
    <source>
        <dbReference type="EMBL" id="SPR04791.1"/>
    </source>
</evidence>
<organism evidence="2 3">
    <name type="scientific">Orientia tsutsugamushi</name>
    <name type="common">Rickettsia tsutsugamushi</name>
    <dbReference type="NCBI Taxonomy" id="784"/>
    <lineage>
        <taxon>Bacteria</taxon>
        <taxon>Pseudomonadati</taxon>
        <taxon>Pseudomonadota</taxon>
        <taxon>Alphaproteobacteria</taxon>
        <taxon>Rickettsiales</taxon>
        <taxon>Rickettsiaceae</taxon>
        <taxon>Rickettsieae</taxon>
        <taxon>Orientia</taxon>
    </lineage>
</organism>
<dbReference type="Proteomes" id="UP000244960">
    <property type="component" value="Chromosome I"/>
</dbReference>
<dbReference type="InterPro" id="IPR047650">
    <property type="entry name" value="Transpos_IS110"/>
</dbReference>
<name>A0A2U3QUZ8_ORITS</name>
<dbReference type="PANTHER" id="PTHR33055:SF3">
    <property type="entry name" value="PUTATIVE TRANSPOSASE FOR IS117-RELATED"/>
    <property type="match status" value="1"/>
</dbReference>
<dbReference type="PANTHER" id="PTHR33055">
    <property type="entry name" value="TRANSPOSASE FOR INSERTION SEQUENCE ELEMENT IS1111A"/>
    <property type="match status" value="1"/>
</dbReference>
<dbReference type="AlphaFoldDB" id="A0A2U3QUZ8"/>
<dbReference type="GO" id="GO:0004803">
    <property type="term" value="F:transposase activity"/>
    <property type="evidence" value="ECO:0007669"/>
    <property type="project" value="InterPro"/>
</dbReference>
<evidence type="ECO:0000313" key="3">
    <source>
        <dbReference type="Proteomes" id="UP000244960"/>
    </source>
</evidence>
<feature type="domain" description="Transposase IS110-like N-terminal" evidence="1">
    <location>
        <begin position="36"/>
        <end position="122"/>
    </location>
</feature>
<dbReference type="InterPro" id="IPR002525">
    <property type="entry name" value="Transp_IS110-like_N"/>
</dbReference>
<gene>
    <name evidence="2" type="ORF">UT176_00594</name>
</gene>
<protein>
    <submittedName>
        <fullName evidence="2">IS110 family transposase</fullName>
    </submittedName>
</protein>
<evidence type="ECO:0000259" key="1">
    <source>
        <dbReference type="Pfam" id="PF01548"/>
    </source>
</evidence>
<dbReference type="Pfam" id="PF01548">
    <property type="entry name" value="DEDD_Tnp_IS110"/>
    <property type="match status" value="1"/>
</dbReference>
<sequence length="141" mass="16316">MFLKRYLIRDQIKTKTESFTSISIFIGNNFELQRPNKVQTRKFNNSSEGFNKLVTWLKSIGPGHVCIEATGIYWKNLAKYLYDYGYKVSVVNPARIKGFAMSKLSHTKTDKADSVLIANFCKAMKPEAWYPQHIIFKDYSS</sequence>